<evidence type="ECO:0000256" key="5">
    <source>
        <dbReference type="ARBA" id="ARBA00023242"/>
    </source>
</evidence>
<feature type="region of interest" description="Disordered" evidence="7">
    <location>
        <begin position="1"/>
        <end position="72"/>
    </location>
</feature>
<name>A0A830BH62_9LAMI</name>
<sequence length="239" mass="26317">RAARENHPGDGGAPSGEPAAGAGLVHYLSRAAAAEPRSSRSGPSRRFSSSSDENGSTLTEYGCGPRPDPGRRIRRTCSRRCEKCQTGNDVVLHTDDDVNAKPITINDLPPIITRKQQPTKPEKTEYGKPSSSPGVKLRTNTPKIAGRRIKQGRRGVAASGGGSRRSMSESFAVVKTSKDPGRDFRESMVEMIVENNIRSSKDLEELLACYLSLNSDEYHELIINVFKQIWFDFIQFRLN</sequence>
<dbReference type="Pfam" id="PF04844">
    <property type="entry name" value="Ovate"/>
    <property type="match status" value="1"/>
</dbReference>
<dbReference type="PROSITE" id="PS51754">
    <property type="entry name" value="OVATE"/>
    <property type="match status" value="1"/>
</dbReference>
<comment type="subcellular location">
    <subcellularLocation>
        <location evidence="1 6">Nucleus</location>
    </subcellularLocation>
</comment>
<dbReference type="PANTHER" id="PTHR33057:SF151">
    <property type="entry name" value="TRANSCRIPTION REPRESSOR OFP1"/>
    <property type="match status" value="1"/>
</dbReference>
<dbReference type="Proteomes" id="UP000653305">
    <property type="component" value="Unassembled WGS sequence"/>
</dbReference>
<accession>A0A830BH62</accession>
<dbReference type="GO" id="GO:0045892">
    <property type="term" value="P:negative regulation of DNA-templated transcription"/>
    <property type="evidence" value="ECO:0007669"/>
    <property type="project" value="UniProtKB-UniRule"/>
</dbReference>
<protein>
    <recommendedName>
        <fullName evidence="6">Transcription repressor</fullName>
    </recommendedName>
    <alternativeName>
        <fullName evidence="6">Ovate family protein</fullName>
    </alternativeName>
</protein>
<gene>
    <name evidence="9" type="ORF">PHJA_000466900</name>
</gene>
<comment type="caution">
    <text evidence="9">The sequence shown here is derived from an EMBL/GenBank/DDBJ whole genome shotgun (WGS) entry which is preliminary data.</text>
</comment>
<dbReference type="EMBL" id="BMAC01000059">
    <property type="protein sequence ID" value="GFP83235.1"/>
    <property type="molecule type" value="Genomic_DNA"/>
</dbReference>
<evidence type="ECO:0000256" key="4">
    <source>
        <dbReference type="ARBA" id="ARBA00023163"/>
    </source>
</evidence>
<dbReference type="InterPro" id="IPR006458">
    <property type="entry name" value="Ovate_C"/>
</dbReference>
<keyword evidence="4 6" id="KW-0804">Transcription</keyword>
<evidence type="ECO:0000256" key="6">
    <source>
        <dbReference type="RuleBase" id="RU367028"/>
    </source>
</evidence>
<keyword evidence="3 6" id="KW-0805">Transcription regulation</keyword>
<dbReference type="OrthoDB" id="914026at2759"/>
<reference evidence="9" key="1">
    <citation type="submission" date="2020-07" db="EMBL/GenBank/DDBJ databases">
        <title>Ethylene signaling mediates host invasion by parasitic plants.</title>
        <authorList>
            <person name="Yoshida S."/>
        </authorList>
    </citation>
    <scope>NUCLEOTIDE SEQUENCE</scope>
    <source>
        <strain evidence="9">Okayama</strain>
    </source>
</reference>
<evidence type="ECO:0000313" key="9">
    <source>
        <dbReference type="EMBL" id="GFP83235.1"/>
    </source>
</evidence>
<dbReference type="InterPro" id="IPR038933">
    <property type="entry name" value="Ovate"/>
</dbReference>
<evidence type="ECO:0000256" key="1">
    <source>
        <dbReference type="ARBA" id="ARBA00004123"/>
    </source>
</evidence>
<feature type="compositionally biased region" description="Low complexity" evidence="7">
    <location>
        <begin position="15"/>
        <end position="51"/>
    </location>
</feature>
<keyword evidence="10" id="KW-1185">Reference proteome</keyword>
<evidence type="ECO:0000256" key="3">
    <source>
        <dbReference type="ARBA" id="ARBA00023015"/>
    </source>
</evidence>
<organism evidence="9 10">
    <name type="scientific">Phtheirospermum japonicum</name>
    <dbReference type="NCBI Taxonomy" id="374723"/>
    <lineage>
        <taxon>Eukaryota</taxon>
        <taxon>Viridiplantae</taxon>
        <taxon>Streptophyta</taxon>
        <taxon>Embryophyta</taxon>
        <taxon>Tracheophyta</taxon>
        <taxon>Spermatophyta</taxon>
        <taxon>Magnoliopsida</taxon>
        <taxon>eudicotyledons</taxon>
        <taxon>Gunneridae</taxon>
        <taxon>Pentapetalae</taxon>
        <taxon>asterids</taxon>
        <taxon>lamiids</taxon>
        <taxon>Lamiales</taxon>
        <taxon>Orobanchaceae</taxon>
        <taxon>Orobanchaceae incertae sedis</taxon>
        <taxon>Phtheirospermum</taxon>
    </lineage>
</organism>
<feature type="region of interest" description="Disordered" evidence="7">
    <location>
        <begin position="115"/>
        <end position="139"/>
    </location>
</feature>
<evidence type="ECO:0000256" key="7">
    <source>
        <dbReference type="SAM" id="MobiDB-lite"/>
    </source>
</evidence>
<feature type="non-terminal residue" evidence="9">
    <location>
        <position position="1"/>
    </location>
</feature>
<evidence type="ECO:0000313" key="10">
    <source>
        <dbReference type="Proteomes" id="UP000653305"/>
    </source>
</evidence>
<keyword evidence="5 6" id="KW-0539">Nucleus</keyword>
<feature type="compositionally biased region" description="Polar residues" evidence="7">
    <location>
        <begin position="129"/>
        <end position="139"/>
    </location>
</feature>
<comment type="function">
    <text evidence="6">Transcriptional repressor that regulates multiple aspects of plant growth and development.</text>
</comment>
<feature type="domain" description="OVATE" evidence="8">
    <location>
        <begin position="173"/>
        <end position="232"/>
    </location>
</feature>
<dbReference type="PANTHER" id="PTHR33057">
    <property type="entry name" value="TRANSCRIPTION REPRESSOR OFP7-RELATED"/>
    <property type="match status" value="1"/>
</dbReference>
<evidence type="ECO:0000259" key="8">
    <source>
        <dbReference type="PROSITE" id="PS51754"/>
    </source>
</evidence>
<dbReference type="AlphaFoldDB" id="A0A830BH62"/>
<proteinExistence type="predicted"/>
<dbReference type="NCBIfam" id="TIGR01568">
    <property type="entry name" value="A_thal_3678"/>
    <property type="match status" value="1"/>
</dbReference>
<evidence type="ECO:0000256" key="2">
    <source>
        <dbReference type="ARBA" id="ARBA00022491"/>
    </source>
</evidence>
<dbReference type="GO" id="GO:0005634">
    <property type="term" value="C:nucleus"/>
    <property type="evidence" value="ECO:0007669"/>
    <property type="project" value="UniProtKB-SubCell"/>
</dbReference>
<keyword evidence="2 6" id="KW-0678">Repressor</keyword>